<evidence type="ECO:0000256" key="1">
    <source>
        <dbReference type="ARBA" id="ARBA00003469"/>
    </source>
</evidence>
<organism evidence="14 15">
    <name type="scientific">Paracoccus isoporae</name>
    <dbReference type="NCBI Taxonomy" id="591205"/>
    <lineage>
        <taxon>Bacteria</taxon>
        <taxon>Pseudomonadati</taxon>
        <taxon>Pseudomonadota</taxon>
        <taxon>Alphaproteobacteria</taxon>
        <taxon>Rhodobacterales</taxon>
        <taxon>Paracoccaceae</taxon>
        <taxon>Paracoccus</taxon>
    </lineage>
</organism>
<evidence type="ECO:0000256" key="2">
    <source>
        <dbReference type="ARBA" id="ARBA00004948"/>
    </source>
</evidence>
<gene>
    <name evidence="14" type="ORF">SAMN05421538_106108</name>
</gene>
<dbReference type="Gene3D" id="3.40.190.10">
    <property type="entry name" value="Periplasmic binding protein-like II"/>
    <property type="match status" value="2"/>
</dbReference>
<comment type="catalytic activity">
    <reaction evidence="11">
        <text>N(6)-(pyridoxal phosphate)-L-lysyl-[4-amino-5-hydroxymethyl-2-methylpyrimidine phosphate synthase] + L-histidyl-[4-amino-5-hydroxymethyl-2-methylpyrimidine phosphate synthase] + 2 Fe(3+) + 4 H2O = L-lysyl-[4-amino-5-hydroxymethyl-2-methylpyrimidine phosphate synthase] + (2S)-2-amino-5-hydroxy-4-oxopentanoyl-[4-amino-5-hydroxymethyl-2-methylpyrimidine phosphate synthase] + 4-amino-2-methyl-5-(phosphooxymethyl)pyrimidine + 3-oxopropanoate + 2 Fe(2+) + 2 H(+)</text>
        <dbReference type="Rhea" id="RHEA:65756"/>
        <dbReference type="Rhea" id="RHEA-COMP:16892"/>
        <dbReference type="Rhea" id="RHEA-COMP:16893"/>
        <dbReference type="Rhea" id="RHEA-COMP:16894"/>
        <dbReference type="Rhea" id="RHEA-COMP:16895"/>
        <dbReference type="ChEBI" id="CHEBI:15377"/>
        <dbReference type="ChEBI" id="CHEBI:15378"/>
        <dbReference type="ChEBI" id="CHEBI:29033"/>
        <dbReference type="ChEBI" id="CHEBI:29034"/>
        <dbReference type="ChEBI" id="CHEBI:29969"/>
        <dbReference type="ChEBI" id="CHEBI:29979"/>
        <dbReference type="ChEBI" id="CHEBI:33190"/>
        <dbReference type="ChEBI" id="CHEBI:58354"/>
        <dbReference type="ChEBI" id="CHEBI:143915"/>
        <dbReference type="ChEBI" id="CHEBI:157692"/>
    </reaction>
    <physiologicalReaction direction="left-to-right" evidence="11">
        <dbReference type="Rhea" id="RHEA:65757"/>
    </physiologicalReaction>
</comment>
<sequence>MKKLLCLLALTASPAAAGESVAVALDWTPNTNHVGLYVAQAKGWFDEAGLDVEILPYTDTSAGALMSSGVAQFGILSSVGFLSQRAAGADLQVVLGVVQHDTGRLVFDGERDDIQRPADLDGMTYAGFGSEWETALIRTMIQSDGGAGEFETVTLGTSAYEALASGAVDFTLEIVTWEGVHADLLGRSQRGFVYADWGVPPQQTTLLGADAGWVAANADAAGAFVKAVQRGYGFALDHPAEAAEILIEQSGGMLTDPDLVHGSMEMLVRDGFLKDPGEPVGHVDADMMARLGQFLFDSGALRGPGGQVLDELPDLTGWVTNAFLAPEAPET</sequence>
<evidence type="ECO:0000256" key="11">
    <source>
        <dbReference type="ARBA" id="ARBA00048179"/>
    </source>
</evidence>
<dbReference type="GO" id="GO:0009228">
    <property type="term" value="P:thiamine biosynthetic process"/>
    <property type="evidence" value="ECO:0007669"/>
    <property type="project" value="UniProtKB-KW"/>
</dbReference>
<dbReference type="STRING" id="591205.SAMN05421538_106108"/>
<keyword evidence="6" id="KW-0479">Metal-binding</keyword>
<comment type="function">
    <text evidence="1">Responsible for the formation of the pyrimidine heterocycle in the thiamine biosynthesis pathway. Catalyzes the formation of hydroxymethylpyrimidine phosphate (HMP-P) from histidine and pyridoxal phosphate (PLP). The protein uses PLP and the active site histidine to form HMP-P, generating an inactive enzyme. The enzyme can only undergo a single turnover, which suggests it is a suicide enzyme.</text>
</comment>
<proteinExistence type="inferred from homology"/>
<evidence type="ECO:0000256" key="6">
    <source>
        <dbReference type="ARBA" id="ARBA00022723"/>
    </source>
</evidence>
<keyword evidence="15" id="KW-1185">Reference proteome</keyword>
<dbReference type="EMBL" id="FNAH01000006">
    <property type="protein sequence ID" value="SDE39068.1"/>
    <property type="molecule type" value="Genomic_DNA"/>
</dbReference>
<evidence type="ECO:0000256" key="4">
    <source>
        <dbReference type="ARBA" id="ARBA00011738"/>
    </source>
</evidence>
<keyword evidence="5" id="KW-0808">Transferase</keyword>
<dbReference type="GO" id="GO:0046872">
    <property type="term" value="F:metal ion binding"/>
    <property type="evidence" value="ECO:0007669"/>
    <property type="project" value="UniProtKB-KW"/>
</dbReference>
<evidence type="ECO:0000313" key="15">
    <source>
        <dbReference type="Proteomes" id="UP000199344"/>
    </source>
</evidence>
<evidence type="ECO:0000256" key="12">
    <source>
        <dbReference type="SAM" id="SignalP"/>
    </source>
</evidence>
<evidence type="ECO:0000256" key="9">
    <source>
        <dbReference type="ARBA" id="ARBA00023004"/>
    </source>
</evidence>
<evidence type="ECO:0000256" key="5">
    <source>
        <dbReference type="ARBA" id="ARBA00022679"/>
    </source>
</evidence>
<evidence type="ECO:0000256" key="3">
    <source>
        <dbReference type="ARBA" id="ARBA00009406"/>
    </source>
</evidence>
<feature type="chain" id="PRO_5011769729" description="Thiamine pyrimidine synthase" evidence="12">
    <location>
        <begin position="18"/>
        <end position="331"/>
    </location>
</feature>
<dbReference type="GO" id="GO:0016740">
    <property type="term" value="F:transferase activity"/>
    <property type="evidence" value="ECO:0007669"/>
    <property type="project" value="UniProtKB-KW"/>
</dbReference>
<dbReference type="InterPro" id="IPR027939">
    <property type="entry name" value="NMT1/THI5"/>
</dbReference>
<dbReference type="Pfam" id="PF09084">
    <property type="entry name" value="NMT1"/>
    <property type="match status" value="1"/>
</dbReference>
<dbReference type="SUPFAM" id="SSF53850">
    <property type="entry name" value="Periplasmic binding protein-like II"/>
    <property type="match status" value="1"/>
</dbReference>
<evidence type="ECO:0000259" key="13">
    <source>
        <dbReference type="Pfam" id="PF09084"/>
    </source>
</evidence>
<evidence type="ECO:0000313" key="14">
    <source>
        <dbReference type="EMBL" id="SDE39068.1"/>
    </source>
</evidence>
<evidence type="ECO:0000256" key="10">
    <source>
        <dbReference type="ARBA" id="ARBA00033171"/>
    </source>
</evidence>
<keyword evidence="9" id="KW-0408">Iron</keyword>
<accession>A0A1G7CI79</accession>
<reference evidence="14 15" key="1">
    <citation type="submission" date="2016-10" db="EMBL/GenBank/DDBJ databases">
        <authorList>
            <person name="de Groot N.N."/>
        </authorList>
    </citation>
    <scope>NUCLEOTIDE SEQUENCE [LARGE SCALE GENOMIC DNA]</scope>
    <source>
        <strain evidence="14 15">DSM 22220</strain>
    </source>
</reference>
<dbReference type="RefSeq" id="WP_090523776.1">
    <property type="nucleotide sequence ID" value="NZ_FNAH01000006.1"/>
</dbReference>
<dbReference type="PANTHER" id="PTHR31528">
    <property type="entry name" value="4-AMINO-5-HYDROXYMETHYL-2-METHYLPYRIMIDINE PHOSPHATE SYNTHASE THI11-RELATED"/>
    <property type="match status" value="1"/>
</dbReference>
<comment type="pathway">
    <text evidence="2">Cofactor biosynthesis; thiamine diphosphate biosynthesis.</text>
</comment>
<keyword evidence="12" id="KW-0732">Signal</keyword>
<comment type="similarity">
    <text evidence="3">Belongs to the NMT1/THI5 family.</text>
</comment>
<keyword evidence="8" id="KW-0784">Thiamine biosynthesis</keyword>
<evidence type="ECO:0000256" key="7">
    <source>
        <dbReference type="ARBA" id="ARBA00022898"/>
    </source>
</evidence>
<feature type="domain" description="SsuA/THI5-like" evidence="13">
    <location>
        <begin position="30"/>
        <end position="242"/>
    </location>
</feature>
<dbReference type="PANTHER" id="PTHR31528:SF1">
    <property type="entry name" value="4-AMINO-5-HYDROXYMETHYL-2-METHYLPYRIMIDINE PHOSPHATE SYNTHASE THI11-RELATED"/>
    <property type="match status" value="1"/>
</dbReference>
<feature type="signal peptide" evidence="12">
    <location>
        <begin position="1"/>
        <end position="17"/>
    </location>
</feature>
<keyword evidence="7" id="KW-0663">Pyridoxal phosphate</keyword>
<protein>
    <recommendedName>
        <fullName evidence="10">Thiamine pyrimidine synthase</fullName>
    </recommendedName>
</protein>
<name>A0A1G7CI79_9RHOB</name>
<dbReference type="OrthoDB" id="5348911at2"/>
<evidence type="ECO:0000256" key="8">
    <source>
        <dbReference type="ARBA" id="ARBA00022977"/>
    </source>
</evidence>
<dbReference type="InterPro" id="IPR015168">
    <property type="entry name" value="SsuA/THI5"/>
</dbReference>
<comment type="subunit">
    <text evidence="4">Homodimer.</text>
</comment>
<dbReference type="AlphaFoldDB" id="A0A1G7CI79"/>
<dbReference type="Proteomes" id="UP000199344">
    <property type="component" value="Unassembled WGS sequence"/>
</dbReference>